<dbReference type="SUPFAM" id="SSF51395">
    <property type="entry name" value="FMN-linked oxidoreductases"/>
    <property type="match status" value="1"/>
</dbReference>
<dbReference type="Pfam" id="PF00724">
    <property type="entry name" value="Oxidored_FMN"/>
    <property type="match status" value="1"/>
</dbReference>
<keyword evidence="7" id="KW-1185">Reference proteome</keyword>
<evidence type="ECO:0000256" key="3">
    <source>
        <dbReference type="ARBA" id="ARBA00022643"/>
    </source>
</evidence>
<evidence type="ECO:0000256" key="1">
    <source>
        <dbReference type="ARBA" id="ARBA00001917"/>
    </source>
</evidence>
<comment type="similarity">
    <text evidence="2">Belongs to the NADH:flavin oxidoreductase/NADH oxidase family.</text>
</comment>
<dbReference type="Proteomes" id="UP001633002">
    <property type="component" value="Unassembled WGS sequence"/>
</dbReference>
<comment type="cofactor">
    <cofactor evidence="1">
        <name>FMN</name>
        <dbReference type="ChEBI" id="CHEBI:58210"/>
    </cofactor>
</comment>
<evidence type="ECO:0000256" key="2">
    <source>
        <dbReference type="ARBA" id="ARBA00005979"/>
    </source>
</evidence>
<proteinExistence type="inferred from homology"/>
<dbReference type="CDD" id="cd02933">
    <property type="entry name" value="OYE_like_FMN"/>
    <property type="match status" value="1"/>
</dbReference>
<dbReference type="PANTHER" id="PTHR22893">
    <property type="entry name" value="NADH OXIDOREDUCTASE-RELATED"/>
    <property type="match status" value="1"/>
</dbReference>
<organism evidence="6 7">
    <name type="scientific">Riccia sorocarpa</name>
    <dbReference type="NCBI Taxonomy" id="122646"/>
    <lineage>
        <taxon>Eukaryota</taxon>
        <taxon>Viridiplantae</taxon>
        <taxon>Streptophyta</taxon>
        <taxon>Embryophyta</taxon>
        <taxon>Marchantiophyta</taxon>
        <taxon>Marchantiopsida</taxon>
        <taxon>Marchantiidae</taxon>
        <taxon>Marchantiales</taxon>
        <taxon>Ricciaceae</taxon>
        <taxon>Riccia</taxon>
    </lineage>
</organism>
<keyword evidence="3" id="KW-0285">Flavoprotein</keyword>
<reference evidence="6 7" key="1">
    <citation type="submission" date="2024-09" db="EMBL/GenBank/DDBJ databases">
        <title>Chromosome-scale assembly of Riccia sorocarpa.</title>
        <authorList>
            <person name="Paukszto L."/>
        </authorList>
    </citation>
    <scope>NUCLEOTIDE SEQUENCE [LARGE SCALE GENOMIC DNA]</scope>
    <source>
        <strain evidence="6">LP-2024</strain>
        <tissue evidence="6">Aerial parts of the thallus</tissue>
    </source>
</reference>
<keyword evidence="4" id="KW-0560">Oxidoreductase</keyword>
<accession>A0ABD3HM39</accession>
<keyword evidence="3" id="KW-0288">FMN</keyword>
<sequence length="400" mass="43831">MYRFELMEAANNPMASAMKYQKLLSPTKAGVCELKHRVVMSALTRLRNDLISESPTDLVKLYYSQRATDGGLIISEGTAPSAGGRGYVRAPGVWTDAHIEGWKKVTEAVHAKGGYIFCQLMHAGRISHSNLLPGNQLPVAPSAIKPAGDIHITGGKKVQYEEPRALKTDEVPIIVQEFVTAARRALDGGFDGVEIHAGNGYLPQQFLAKETNLRTDQYGGSVENRARFVLEVTDAIAGAIGPDRLGIKFQQGVTFSGLVEPEDDSLAQLAYLGPELEKRKLAYVCLSSLNYEPYYQYLGLKEPNFKTDVWRYFRNVYKGYLMINGGLTPEKGDEYVADGTADAVIFGVPFIANANLPELLAAGYSSEQLNQGGWQAKVWYGNALGGPDEQGYTDWPLVKP</sequence>
<feature type="domain" description="NADH:flavin oxidoreductase/NADH oxidase N-terminal" evidence="5">
    <location>
        <begin position="22"/>
        <end position="363"/>
    </location>
</feature>
<dbReference type="InterPro" id="IPR013785">
    <property type="entry name" value="Aldolase_TIM"/>
</dbReference>
<comment type="caution">
    <text evidence="6">The sequence shown here is derived from an EMBL/GenBank/DDBJ whole genome shotgun (WGS) entry which is preliminary data.</text>
</comment>
<protein>
    <recommendedName>
        <fullName evidence="5">NADH:flavin oxidoreductase/NADH oxidase N-terminal domain-containing protein</fullName>
    </recommendedName>
</protein>
<dbReference type="InterPro" id="IPR045247">
    <property type="entry name" value="Oye-like"/>
</dbReference>
<evidence type="ECO:0000259" key="5">
    <source>
        <dbReference type="Pfam" id="PF00724"/>
    </source>
</evidence>
<evidence type="ECO:0000313" key="6">
    <source>
        <dbReference type="EMBL" id="KAL3691360.1"/>
    </source>
</evidence>
<dbReference type="PANTHER" id="PTHR22893:SF123">
    <property type="entry name" value="NADH:FLAVIN OXIDOREDUCTASE_NADH OXIDASE N-TERMINAL DOMAIN-CONTAINING PROTEIN"/>
    <property type="match status" value="1"/>
</dbReference>
<dbReference type="GO" id="GO:0005829">
    <property type="term" value="C:cytosol"/>
    <property type="evidence" value="ECO:0007669"/>
    <property type="project" value="UniProtKB-ARBA"/>
</dbReference>
<dbReference type="FunFam" id="3.20.20.70:FF:000059">
    <property type="entry name" value="N-ethylmaleimide reductase, FMN-linked"/>
    <property type="match status" value="1"/>
</dbReference>
<evidence type="ECO:0000256" key="4">
    <source>
        <dbReference type="ARBA" id="ARBA00023002"/>
    </source>
</evidence>
<gene>
    <name evidence="6" type="ORF">R1sor_005011</name>
</gene>
<dbReference type="InterPro" id="IPR001155">
    <property type="entry name" value="OxRdtase_FMN_N"/>
</dbReference>
<dbReference type="Gene3D" id="3.20.20.70">
    <property type="entry name" value="Aldolase class I"/>
    <property type="match status" value="1"/>
</dbReference>
<name>A0ABD3HM39_9MARC</name>
<dbReference type="EMBL" id="JBJQOH010000003">
    <property type="protein sequence ID" value="KAL3691360.1"/>
    <property type="molecule type" value="Genomic_DNA"/>
</dbReference>
<dbReference type="GO" id="GO:0016628">
    <property type="term" value="F:oxidoreductase activity, acting on the CH-CH group of donors, NAD or NADP as acceptor"/>
    <property type="evidence" value="ECO:0007669"/>
    <property type="project" value="UniProtKB-ARBA"/>
</dbReference>
<evidence type="ECO:0000313" key="7">
    <source>
        <dbReference type="Proteomes" id="UP001633002"/>
    </source>
</evidence>
<dbReference type="AlphaFoldDB" id="A0ABD3HM39"/>